<feature type="transmembrane region" description="Helical" evidence="3">
    <location>
        <begin position="25"/>
        <end position="48"/>
    </location>
</feature>
<comment type="caution">
    <text evidence="5">The sequence shown here is derived from an EMBL/GenBank/DDBJ whole genome shotgun (WGS) entry which is preliminary data.</text>
</comment>
<reference evidence="5 6" key="1">
    <citation type="submission" date="2016-10" db="EMBL/GenBank/DDBJ databases">
        <authorList>
            <person name="Varghese N."/>
            <person name="Submissions S."/>
        </authorList>
    </citation>
    <scope>NUCLEOTIDE SEQUENCE [LARGE SCALE GENOMIC DNA]</scope>
    <source>
        <strain evidence="5 6">DSM 26672</strain>
    </source>
</reference>
<keyword evidence="3" id="KW-1133">Transmembrane helix</keyword>
<keyword evidence="3" id="KW-0812">Transmembrane</keyword>
<evidence type="ECO:0000256" key="2">
    <source>
        <dbReference type="ARBA" id="ARBA00023169"/>
    </source>
</evidence>
<dbReference type="Proteomes" id="UP000199468">
    <property type="component" value="Unassembled WGS sequence"/>
</dbReference>
<dbReference type="GO" id="GO:0016740">
    <property type="term" value="F:transferase activity"/>
    <property type="evidence" value="ECO:0007669"/>
    <property type="project" value="UniProtKB-KW"/>
</dbReference>
<feature type="domain" description="Bacterial sugar transferase" evidence="4">
    <location>
        <begin position="20"/>
        <end position="211"/>
    </location>
</feature>
<comment type="similarity">
    <text evidence="1">Belongs to the bacterial sugar transferase family.</text>
</comment>
<keyword evidence="5" id="KW-0808">Transferase</keyword>
<name>A0ABY0NAL5_9HYPH</name>
<evidence type="ECO:0000256" key="1">
    <source>
        <dbReference type="ARBA" id="ARBA00006464"/>
    </source>
</evidence>
<dbReference type="Pfam" id="PF02397">
    <property type="entry name" value="Bac_transf"/>
    <property type="match status" value="1"/>
</dbReference>
<keyword evidence="2" id="KW-0270">Exopolysaccharide synthesis</keyword>
<evidence type="ECO:0000259" key="4">
    <source>
        <dbReference type="Pfam" id="PF02397"/>
    </source>
</evidence>
<evidence type="ECO:0000313" key="5">
    <source>
        <dbReference type="EMBL" id="SDF21177.1"/>
    </source>
</evidence>
<sequence>MNGQGFLGLPVAETAQTWLRRAADILLAGAALFLLAPLMLLITIAIWLESGQPTLFCQTRLGQGGRRFRMYKFRKFHADAGQAGCPLTLEQDPRMTQVGRLLMKTKLDELPQFWNVIKGDMAIVGPRPESLAFADCFHNGWEELLRYKPGLVGPCQIIFRNEAAAFPKGADVNEFYRTVVFPLKARIDLDYFRSRSLASDVVIMIRSFLAICGWASVASAGLRQVERRA</sequence>
<evidence type="ECO:0000313" key="6">
    <source>
        <dbReference type="Proteomes" id="UP000199468"/>
    </source>
</evidence>
<proteinExistence type="inferred from homology"/>
<dbReference type="PANTHER" id="PTHR30576">
    <property type="entry name" value="COLANIC BIOSYNTHESIS UDP-GLUCOSE LIPID CARRIER TRANSFERASE"/>
    <property type="match status" value="1"/>
</dbReference>
<protein>
    <submittedName>
        <fullName evidence="5">Sugar transferase involved in LPS biosynthesis (Colanic, teichoic acid)</fullName>
    </submittedName>
</protein>
<organism evidence="5 6">
    <name type="scientific">Bosea robiniae</name>
    <dbReference type="NCBI Taxonomy" id="1036780"/>
    <lineage>
        <taxon>Bacteria</taxon>
        <taxon>Pseudomonadati</taxon>
        <taxon>Pseudomonadota</taxon>
        <taxon>Alphaproteobacteria</taxon>
        <taxon>Hyphomicrobiales</taxon>
        <taxon>Boseaceae</taxon>
        <taxon>Bosea</taxon>
    </lineage>
</organism>
<dbReference type="PANTHER" id="PTHR30576:SF0">
    <property type="entry name" value="UNDECAPRENYL-PHOSPHATE N-ACETYLGALACTOSAMINYL 1-PHOSPHATE TRANSFERASE-RELATED"/>
    <property type="match status" value="1"/>
</dbReference>
<keyword evidence="3" id="KW-0472">Membrane</keyword>
<dbReference type="InterPro" id="IPR003362">
    <property type="entry name" value="Bact_transf"/>
</dbReference>
<accession>A0ABY0NAL5</accession>
<keyword evidence="6" id="KW-1185">Reference proteome</keyword>
<gene>
    <name evidence="5" type="ORF">SAMN05421844_10166</name>
</gene>
<dbReference type="EMBL" id="FNBZ01000001">
    <property type="protein sequence ID" value="SDF21177.1"/>
    <property type="molecule type" value="Genomic_DNA"/>
</dbReference>
<evidence type="ECO:0000256" key="3">
    <source>
        <dbReference type="SAM" id="Phobius"/>
    </source>
</evidence>